<feature type="compositionally biased region" description="Basic and acidic residues" evidence="4">
    <location>
        <begin position="514"/>
        <end position="539"/>
    </location>
</feature>
<evidence type="ECO:0000256" key="1">
    <source>
        <dbReference type="ARBA" id="ARBA00004123"/>
    </source>
</evidence>
<feature type="compositionally biased region" description="Basic residues" evidence="4">
    <location>
        <begin position="319"/>
        <end position="341"/>
    </location>
</feature>
<keyword evidence="2" id="KW-0539">Nucleus</keyword>
<evidence type="ECO:0000259" key="5">
    <source>
        <dbReference type="PROSITE" id="PS50827"/>
    </source>
</evidence>
<reference evidence="6 7" key="1">
    <citation type="submission" date="2024-10" db="EMBL/GenBank/DDBJ databases">
        <authorList>
            <person name="Kim D."/>
        </authorList>
    </citation>
    <scope>NUCLEOTIDE SEQUENCE [LARGE SCALE GENOMIC DNA]</scope>
    <source>
        <strain evidence="6">BH-2024</strain>
    </source>
</reference>
<sequence>MTSPAEQELEECLKDKCCTATNGNGHAAGGDGTAFQSLPDFAETVAFVHQFGPLFELSPFSFDDLVQALQQLHPPTEQKYCPPNSLLDNLFAEILHYCGYKFDRSTLYNSLHKLIRRVNRWTATPFEADLLYQKSGGGRQIGANKCGRSKQIIHKNNDGLEEGEENNNGGHGDEQQQQQSWNKMETEEEEKEEKGEEEEQKVAPPTSEPDDDKPELSNLFVADVLRLVALLLDYLLQCVHEDGGLDTKFSDEQLHAKPLCVDSAGRKFWYFANDTWLFMEQGRPAWLDEENNKLTTTPSKRSRADKKEAEEAPATPTKTKPKRRKEKRHIRTIYDKKKRRKSDGERKRKKAREEEEEEEEEVEEQANVTQQEVDMACANLFTGTLFRFQQHTDQDDDDDHDDGDGGGTVDEASSHQPQQQHTAVADKLEQCLDKVRTIEQERRRKAAERERERWAAAASAMRMSSRVVALIEKRRAEEEQMRARKEKILAEKRRIAQEHLALLQEHRCLTDSDLRQNMSREERHRLRQQRVDEQRERDQLIAAGILLDHDDTNDEADEEEEENGHDNNDNDQQQYNTTEEDDDDAEDDDEWWTTTTADGGGQHGGLRQQRRHGTTPQRHRQRLLPVSRPVRVRKVRQQHCRFWRWASEAPVPSKIANFSPLPSPCGSSSSASASTAAAASSFCLLMGERQLPAEVKRKMSSFFAECSSMASSPASSSAFFTAAAPPPVAATPAATATKTSAIRSIRSVLQLPGAK</sequence>
<keyword evidence="7" id="KW-1185">Reference proteome</keyword>
<feature type="compositionally biased region" description="Basic residues" evidence="4">
    <location>
        <begin position="608"/>
        <end position="622"/>
    </location>
</feature>
<evidence type="ECO:0000256" key="4">
    <source>
        <dbReference type="SAM" id="MobiDB-lite"/>
    </source>
</evidence>
<feature type="compositionally biased region" description="Acidic residues" evidence="4">
    <location>
        <begin position="578"/>
        <end position="591"/>
    </location>
</feature>
<feature type="compositionally biased region" description="Acidic residues" evidence="4">
    <location>
        <begin position="394"/>
        <end position="404"/>
    </location>
</feature>
<feature type="region of interest" description="Disordered" evidence="4">
    <location>
        <begin position="514"/>
        <end position="624"/>
    </location>
</feature>
<feature type="region of interest" description="Disordered" evidence="4">
    <location>
        <begin position="289"/>
        <end position="370"/>
    </location>
</feature>
<protein>
    <recommendedName>
        <fullName evidence="5">DDT domain-containing protein</fullName>
    </recommendedName>
</protein>
<keyword evidence="3" id="KW-0175">Coiled coil</keyword>
<dbReference type="AlphaFoldDB" id="A0ABD2M1T7"/>
<feature type="domain" description="DDT" evidence="5">
    <location>
        <begin position="35"/>
        <end position="100"/>
    </location>
</feature>
<evidence type="ECO:0000313" key="7">
    <source>
        <dbReference type="Proteomes" id="UP001620626"/>
    </source>
</evidence>
<gene>
    <name evidence="6" type="ORF">niasHT_009403</name>
</gene>
<feature type="region of interest" description="Disordered" evidence="4">
    <location>
        <begin position="392"/>
        <end position="424"/>
    </location>
</feature>
<evidence type="ECO:0000313" key="6">
    <source>
        <dbReference type="EMBL" id="KAL3121416.1"/>
    </source>
</evidence>
<dbReference type="InterPro" id="IPR018501">
    <property type="entry name" value="DDT_dom"/>
</dbReference>
<dbReference type="Proteomes" id="UP001620626">
    <property type="component" value="Unassembled WGS sequence"/>
</dbReference>
<evidence type="ECO:0000256" key="2">
    <source>
        <dbReference type="ARBA" id="ARBA00023242"/>
    </source>
</evidence>
<accession>A0ABD2M1T7</accession>
<feature type="compositionally biased region" description="Acidic residues" evidence="4">
    <location>
        <begin position="354"/>
        <end position="364"/>
    </location>
</feature>
<organism evidence="6 7">
    <name type="scientific">Heterodera trifolii</name>
    <dbReference type="NCBI Taxonomy" id="157864"/>
    <lineage>
        <taxon>Eukaryota</taxon>
        <taxon>Metazoa</taxon>
        <taxon>Ecdysozoa</taxon>
        <taxon>Nematoda</taxon>
        <taxon>Chromadorea</taxon>
        <taxon>Rhabditida</taxon>
        <taxon>Tylenchina</taxon>
        <taxon>Tylenchomorpha</taxon>
        <taxon>Tylenchoidea</taxon>
        <taxon>Heteroderidae</taxon>
        <taxon>Heteroderinae</taxon>
        <taxon>Heterodera</taxon>
    </lineage>
</organism>
<feature type="compositionally biased region" description="Acidic residues" evidence="4">
    <location>
        <begin position="551"/>
        <end position="563"/>
    </location>
</feature>
<dbReference type="EMBL" id="JBICBT010000189">
    <property type="protein sequence ID" value="KAL3121416.1"/>
    <property type="molecule type" value="Genomic_DNA"/>
</dbReference>
<dbReference type="Pfam" id="PF02791">
    <property type="entry name" value="DDT"/>
    <property type="match status" value="1"/>
</dbReference>
<proteinExistence type="predicted"/>
<feature type="region of interest" description="Disordered" evidence="4">
    <location>
        <begin position="159"/>
        <end position="215"/>
    </location>
</feature>
<feature type="coiled-coil region" evidence="3">
    <location>
        <begin position="428"/>
        <end position="493"/>
    </location>
</feature>
<evidence type="ECO:0000256" key="3">
    <source>
        <dbReference type="SAM" id="Coils"/>
    </source>
</evidence>
<dbReference type="GO" id="GO:0005634">
    <property type="term" value="C:nucleus"/>
    <property type="evidence" value="ECO:0007669"/>
    <property type="project" value="UniProtKB-SubCell"/>
</dbReference>
<feature type="compositionally biased region" description="Acidic residues" evidence="4">
    <location>
        <begin position="186"/>
        <end position="199"/>
    </location>
</feature>
<comment type="subcellular location">
    <subcellularLocation>
        <location evidence="1">Nucleus</location>
    </subcellularLocation>
</comment>
<dbReference type="PROSITE" id="PS50827">
    <property type="entry name" value="DDT"/>
    <property type="match status" value="1"/>
</dbReference>
<name>A0ABD2M1T7_9BILA</name>
<comment type="caution">
    <text evidence="6">The sequence shown here is derived from an EMBL/GenBank/DDBJ whole genome shotgun (WGS) entry which is preliminary data.</text>
</comment>